<dbReference type="Pfam" id="PF22752">
    <property type="entry name" value="DUF488-N3i"/>
    <property type="match status" value="1"/>
</dbReference>
<dbReference type="PANTHER" id="PTHR36849">
    <property type="entry name" value="CYTOPLASMIC PROTEIN-RELATED"/>
    <property type="match status" value="1"/>
</dbReference>
<evidence type="ECO:0000313" key="1">
    <source>
        <dbReference type="EMBL" id="MDT0264529.1"/>
    </source>
</evidence>
<reference evidence="2" key="1">
    <citation type="submission" date="2023-07" db="EMBL/GenBank/DDBJ databases">
        <title>30 novel species of actinomycetes from the DSMZ collection.</title>
        <authorList>
            <person name="Nouioui I."/>
        </authorList>
    </citation>
    <scope>NUCLEOTIDE SEQUENCE [LARGE SCALE GENOMIC DNA]</scope>
    <source>
        <strain evidence="2">DSM 44399</strain>
    </source>
</reference>
<sequence length="119" mass="13770">MARQCRVRVRRIYDEPAPEDGARVLVDRVWPRGMTKQKARLDEWCKQVAPSTDLRKWYGHQPERFEEFTRRYCEELTDPERAQALLHLRALASERTLTLLTATKDAGISEAAVLATMLG</sequence>
<dbReference type="PANTHER" id="PTHR36849:SF1">
    <property type="entry name" value="CYTOPLASMIC PROTEIN"/>
    <property type="match status" value="1"/>
</dbReference>
<dbReference type="InterPro" id="IPR052552">
    <property type="entry name" value="YeaO-like"/>
</dbReference>
<name>A0ABU2JJ61_9ACTN</name>
<protein>
    <submittedName>
        <fullName evidence="1">DUF488 family protein</fullName>
    </submittedName>
</protein>
<dbReference type="EMBL" id="JAVREH010000142">
    <property type="protein sequence ID" value="MDT0264529.1"/>
    <property type="molecule type" value="Genomic_DNA"/>
</dbReference>
<comment type="caution">
    <text evidence="1">The sequence shown here is derived from an EMBL/GenBank/DDBJ whole genome shotgun (WGS) entry which is preliminary data.</text>
</comment>
<gene>
    <name evidence="1" type="ORF">RM423_24565</name>
</gene>
<proteinExistence type="predicted"/>
<accession>A0ABU2JJ61</accession>
<keyword evidence="2" id="KW-1185">Reference proteome</keyword>
<dbReference type="Proteomes" id="UP001183176">
    <property type="component" value="Unassembled WGS sequence"/>
</dbReference>
<dbReference type="RefSeq" id="WP_311425663.1">
    <property type="nucleotide sequence ID" value="NZ_JAVREH010000142.1"/>
</dbReference>
<organism evidence="1 2">
    <name type="scientific">Jatrophihabitans lederbergiae</name>
    <dbReference type="NCBI Taxonomy" id="3075547"/>
    <lineage>
        <taxon>Bacteria</taxon>
        <taxon>Bacillati</taxon>
        <taxon>Actinomycetota</taxon>
        <taxon>Actinomycetes</taxon>
        <taxon>Jatrophihabitantales</taxon>
        <taxon>Jatrophihabitantaceae</taxon>
        <taxon>Jatrophihabitans</taxon>
    </lineage>
</organism>
<evidence type="ECO:0000313" key="2">
    <source>
        <dbReference type="Proteomes" id="UP001183176"/>
    </source>
</evidence>